<feature type="transmembrane region" description="Helical" evidence="7">
    <location>
        <begin position="378"/>
        <end position="397"/>
    </location>
</feature>
<comment type="caution">
    <text evidence="8">The sequence shown here is derived from an EMBL/GenBank/DDBJ whole genome shotgun (WGS) entry which is preliminary data.</text>
</comment>
<name>A0A2T6ZCL3_TUBBO</name>
<dbReference type="Proteomes" id="UP000244722">
    <property type="component" value="Unassembled WGS sequence"/>
</dbReference>
<reference evidence="8 9" key="1">
    <citation type="submission" date="2017-04" db="EMBL/GenBank/DDBJ databases">
        <title>Draft genome sequence of Tuber borchii Vittad., a whitish edible truffle.</title>
        <authorList>
            <consortium name="DOE Joint Genome Institute"/>
            <person name="Murat C."/>
            <person name="Kuo A."/>
            <person name="Barry K.W."/>
            <person name="Clum A."/>
            <person name="Dockter R.B."/>
            <person name="Fauchery L."/>
            <person name="Iotti M."/>
            <person name="Kohler A."/>
            <person name="Labutti K."/>
            <person name="Lindquist E.A."/>
            <person name="Lipzen A."/>
            <person name="Ohm R.A."/>
            <person name="Wang M."/>
            <person name="Grigoriev I.V."/>
            <person name="Zambonelli A."/>
            <person name="Martin F.M."/>
        </authorList>
    </citation>
    <scope>NUCLEOTIDE SEQUENCE [LARGE SCALE GENOMIC DNA]</scope>
    <source>
        <strain evidence="8 9">Tbo3840</strain>
    </source>
</reference>
<feature type="compositionally biased region" description="Polar residues" evidence="6">
    <location>
        <begin position="21"/>
        <end position="30"/>
    </location>
</feature>
<keyword evidence="4 7" id="KW-1133">Transmembrane helix</keyword>
<evidence type="ECO:0000256" key="4">
    <source>
        <dbReference type="ARBA" id="ARBA00022989"/>
    </source>
</evidence>
<feature type="transmembrane region" description="Helical" evidence="7">
    <location>
        <begin position="172"/>
        <end position="199"/>
    </location>
</feature>
<protein>
    <submittedName>
        <fullName evidence="8">Putative glycerol: H+ symporter</fullName>
    </submittedName>
</protein>
<dbReference type="GO" id="GO:0005783">
    <property type="term" value="C:endoplasmic reticulum"/>
    <property type="evidence" value="ECO:0007669"/>
    <property type="project" value="TreeGrafter"/>
</dbReference>
<evidence type="ECO:0000256" key="7">
    <source>
        <dbReference type="SAM" id="Phobius"/>
    </source>
</evidence>
<feature type="transmembrane region" description="Helical" evidence="7">
    <location>
        <begin position="238"/>
        <end position="255"/>
    </location>
</feature>
<dbReference type="STRING" id="42251.A0A2T6ZCL3"/>
<dbReference type="PANTHER" id="PTHR13285:SF18">
    <property type="entry name" value="PROTEIN-CYSTEINE N-PALMITOYLTRANSFERASE RASP"/>
    <property type="match status" value="1"/>
</dbReference>
<comment type="similarity">
    <text evidence="2">Belongs to the membrane-bound acyltransferase family.</text>
</comment>
<feature type="transmembrane region" description="Helical" evidence="7">
    <location>
        <begin position="549"/>
        <end position="573"/>
    </location>
</feature>
<dbReference type="PANTHER" id="PTHR13285">
    <property type="entry name" value="ACYLTRANSFERASE"/>
    <property type="match status" value="1"/>
</dbReference>
<feature type="transmembrane region" description="Helical" evidence="7">
    <location>
        <begin position="593"/>
        <end position="611"/>
    </location>
</feature>
<evidence type="ECO:0000256" key="2">
    <source>
        <dbReference type="ARBA" id="ARBA00010323"/>
    </source>
</evidence>
<evidence type="ECO:0000256" key="1">
    <source>
        <dbReference type="ARBA" id="ARBA00004141"/>
    </source>
</evidence>
<feature type="transmembrane region" description="Helical" evidence="7">
    <location>
        <begin position="67"/>
        <end position="86"/>
    </location>
</feature>
<keyword evidence="9" id="KW-1185">Reference proteome</keyword>
<feature type="transmembrane region" description="Helical" evidence="7">
    <location>
        <begin position="516"/>
        <end position="537"/>
    </location>
</feature>
<dbReference type="Pfam" id="PF03062">
    <property type="entry name" value="MBOAT"/>
    <property type="match status" value="1"/>
</dbReference>
<sequence length="626" mass="71821">MLRFSTIHSIFSLDTLDSRLTANTPRSSSPPKIPAPSLAGAARNGESSRSQKLRKESSPSKWGTPEFWLYIIGVGIAVILMFKTTYDISKESHPNYPKFERLLSPGWIPGRKVDNSDQQYSNFRDNIPILAGVLTGHFLLRRGFNALFSKLFPTPPHNSSYRPSHNINRRKYFDILFAVIFLTALHSLSIIKILVILTANWLISFFHPSSIFVPILTWGFNIGVLFANEYFEGYHFRLILPWLIAGEGAGVGYAMDHFLSGGLLPRWEISFNITVLRLISYNMDHYWAAKRLEEADDVVAGRDEGSVLEKKLLDPTNISERDRIDTPAAMEDYRFFNYLAYVLYSPLYLAGPIITFNDFVHQQRYPQPTTSPTLVIKYGLRLISSILTMELVLHFFYVVAISKTGHAYDSWSSDTPFQLSMIGYFNLHIIWLKLLIPWRFFRLWALVDHVDPPENMLRCMSNNYSALAFWRAWHRSFNRWIVRYIYIPFGGASRPIVNMAVVFTFVALWHDLSFKLLAWGWLVVLFVIPELVCRKVFPKRRFEGRERAYRYLSGLGGVGNVIMMMGANLVGFAIGVEGVRDLMRGVLGSWEGFGFILLACTALFMAVQIMFEVREEEKRAGIDLRC</sequence>
<dbReference type="GO" id="GO:0008374">
    <property type="term" value="F:O-acyltransferase activity"/>
    <property type="evidence" value="ECO:0007669"/>
    <property type="project" value="TreeGrafter"/>
</dbReference>
<dbReference type="InterPro" id="IPR004299">
    <property type="entry name" value="MBOAT_fam"/>
</dbReference>
<dbReference type="GO" id="GO:0016020">
    <property type="term" value="C:membrane"/>
    <property type="evidence" value="ECO:0007669"/>
    <property type="project" value="UniProtKB-SubCell"/>
</dbReference>
<evidence type="ECO:0000313" key="9">
    <source>
        <dbReference type="Proteomes" id="UP000244722"/>
    </source>
</evidence>
<dbReference type="AlphaFoldDB" id="A0A2T6ZCL3"/>
<evidence type="ECO:0000256" key="3">
    <source>
        <dbReference type="ARBA" id="ARBA00022692"/>
    </source>
</evidence>
<gene>
    <name evidence="8" type="ORF">B9Z19DRAFT_1095713</name>
</gene>
<feature type="transmembrane region" description="Helical" evidence="7">
    <location>
        <begin position="417"/>
        <end position="436"/>
    </location>
</feature>
<accession>A0A2T6ZCL3</accession>
<dbReference type="InterPro" id="IPR051085">
    <property type="entry name" value="MB_O-acyltransferase"/>
</dbReference>
<keyword evidence="3 7" id="KW-0812">Transmembrane</keyword>
<feature type="transmembrane region" description="Helical" evidence="7">
    <location>
        <begin position="484"/>
        <end position="510"/>
    </location>
</feature>
<dbReference type="GO" id="GO:0006506">
    <property type="term" value="P:GPI anchor biosynthetic process"/>
    <property type="evidence" value="ECO:0007669"/>
    <property type="project" value="TreeGrafter"/>
</dbReference>
<evidence type="ECO:0000256" key="5">
    <source>
        <dbReference type="ARBA" id="ARBA00023136"/>
    </source>
</evidence>
<feature type="transmembrane region" description="Helical" evidence="7">
    <location>
        <begin position="205"/>
        <end position="226"/>
    </location>
</feature>
<dbReference type="OrthoDB" id="420606at2759"/>
<dbReference type="EMBL" id="NESQ01000409">
    <property type="protein sequence ID" value="PUU73154.1"/>
    <property type="molecule type" value="Genomic_DNA"/>
</dbReference>
<evidence type="ECO:0000313" key="8">
    <source>
        <dbReference type="EMBL" id="PUU73154.1"/>
    </source>
</evidence>
<feature type="region of interest" description="Disordered" evidence="6">
    <location>
        <begin position="21"/>
        <end position="61"/>
    </location>
</feature>
<keyword evidence="5 7" id="KW-0472">Membrane</keyword>
<proteinExistence type="inferred from homology"/>
<evidence type="ECO:0000256" key="6">
    <source>
        <dbReference type="SAM" id="MobiDB-lite"/>
    </source>
</evidence>
<comment type="subcellular location">
    <subcellularLocation>
        <location evidence="1">Membrane</location>
        <topology evidence="1">Multi-pass membrane protein</topology>
    </subcellularLocation>
</comment>
<organism evidence="8 9">
    <name type="scientific">Tuber borchii</name>
    <name type="common">White truffle</name>
    <dbReference type="NCBI Taxonomy" id="42251"/>
    <lineage>
        <taxon>Eukaryota</taxon>
        <taxon>Fungi</taxon>
        <taxon>Dikarya</taxon>
        <taxon>Ascomycota</taxon>
        <taxon>Pezizomycotina</taxon>
        <taxon>Pezizomycetes</taxon>
        <taxon>Pezizales</taxon>
        <taxon>Tuberaceae</taxon>
        <taxon>Tuber</taxon>
    </lineage>
</organism>
<feature type="transmembrane region" description="Helical" evidence="7">
    <location>
        <begin position="338"/>
        <end position="357"/>
    </location>
</feature>